<evidence type="ECO:0000313" key="5">
    <source>
        <dbReference type="Proteomes" id="UP000192360"/>
    </source>
</evidence>
<accession>A0A1W2C0B8</accession>
<dbReference type="OrthoDB" id="1266341at2"/>
<organism evidence="4 5">
    <name type="scientific">Cellulophaga tyrosinoxydans</name>
    <dbReference type="NCBI Taxonomy" id="504486"/>
    <lineage>
        <taxon>Bacteria</taxon>
        <taxon>Pseudomonadati</taxon>
        <taxon>Bacteroidota</taxon>
        <taxon>Flavobacteriia</taxon>
        <taxon>Flavobacteriales</taxon>
        <taxon>Flavobacteriaceae</taxon>
        <taxon>Cellulophaga</taxon>
    </lineage>
</organism>
<keyword evidence="5" id="KW-1185">Reference proteome</keyword>
<dbReference type="STRING" id="504486.SAMN05660703_2739"/>
<dbReference type="AlphaFoldDB" id="A0A1W2C0B8"/>
<dbReference type="NCBIfam" id="TIGR04183">
    <property type="entry name" value="Por_Secre_tail"/>
    <property type="match status" value="1"/>
</dbReference>
<evidence type="ECO:0000313" key="4">
    <source>
        <dbReference type="EMBL" id="SMC78633.1"/>
    </source>
</evidence>
<evidence type="ECO:0000256" key="1">
    <source>
        <dbReference type="ARBA" id="ARBA00022729"/>
    </source>
</evidence>
<dbReference type="Proteomes" id="UP000192360">
    <property type="component" value="Unassembled WGS sequence"/>
</dbReference>
<evidence type="ECO:0000259" key="3">
    <source>
        <dbReference type="Pfam" id="PF18962"/>
    </source>
</evidence>
<dbReference type="EMBL" id="FWXO01000005">
    <property type="protein sequence ID" value="SMC78633.1"/>
    <property type="molecule type" value="Genomic_DNA"/>
</dbReference>
<name>A0A1W2C0B8_9FLAO</name>
<protein>
    <submittedName>
        <fullName evidence="4">Por secretion system C-terminal sorting domain-containing protein</fullName>
    </submittedName>
</protein>
<proteinExistence type="predicted"/>
<sequence>MKIILFTLFLFTQFAQVNAQDKLAFKYDTAGNQTSRQRICLNCTPSLKTSVEVLDSIPLEALVDTDLKDYKIAAYPNPVVDELYMEWIDNPEKMPTRIQINSFDGRVLHQQLLKENQREQIVDFSNYASGVYVLTIYFTNDKKESIKIIKK</sequence>
<dbReference type="Pfam" id="PF18962">
    <property type="entry name" value="Por_Secre_tail"/>
    <property type="match status" value="1"/>
</dbReference>
<dbReference type="InterPro" id="IPR026444">
    <property type="entry name" value="Secre_tail"/>
</dbReference>
<evidence type="ECO:0000256" key="2">
    <source>
        <dbReference type="SAM" id="SignalP"/>
    </source>
</evidence>
<feature type="signal peptide" evidence="2">
    <location>
        <begin position="1"/>
        <end position="19"/>
    </location>
</feature>
<feature type="domain" description="Secretion system C-terminal sorting" evidence="3">
    <location>
        <begin position="75"/>
        <end position="144"/>
    </location>
</feature>
<dbReference type="RefSeq" id="WP_084062274.1">
    <property type="nucleotide sequence ID" value="NZ_FWXO01000005.1"/>
</dbReference>
<feature type="chain" id="PRO_5012551720" evidence="2">
    <location>
        <begin position="20"/>
        <end position="151"/>
    </location>
</feature>
<keyword evidence="1 2" id="KW-0732">Signal</keyword>
<reference evidence="4 5" key="1">
    <citation type="submission" date="2017-04" db="EMBL/GenBank/DDBJ databases">
        <authorList>
            <person name="Afonso C.L."/>
            <person name="Miller P.J."/>
            <person name="Scott M.A."/>
            <person name="Spackman E."/>
            <person name="Goraichik I."/>
            <person name="Dimitrov K.M."/>
            <person name="Suarez D.L."/>
            <person name="Swayne D.E."/>
        </authorList>
    </citation>
    <scope>NUCLEOTIDE SEQUENCE [LARGE SCALE GENOMIC DNA]</scope>
    <source>
        <strain evidence="4 5">DSM 21164</strain>
    </source>
</reference>
<gene>
    <name evidence="4" type="ORF">SAMN05660703_2739</name>
</gene>